<comment type="caution">
    <text evidence="1">The sequence shown here is derived from an EMBL/GenBank/DDBJ whole genome shotgun (WGS) entry which is preliminary data.</text>
</comment>
<protein>
    <recommendedName>
        <fullName evidence="3">Type 4 fimbrial biogenesis protein PilX N-terminal domain-containing protein</fullName>
    </recommendedName>
</protein>
<organism evidence="1 2">
    <name type="scientific">Berkelbacteria bacterium GW2011_GWB1_38_5</name>
    <dbReference type="NCBI Taxonomy" id="1618336"/>
    <lineage>
        <taxon>Bacteria</taxon>
        <taxon>Candidatus Berkelbacteria</taxon>
    </lineage>
</organism>
<evidence type="ECO:0008006" key="3">
    <source>
        <dbReference type="Google" id="ProtNLM"/>
    </source>
</evidence>
<dbReference type="EMBL" id="LBUX01000008">
    <property type="protein sequence ID" value="KKQ74295.1"/>
    <property type="molecule type" value="Genomic_DNA"/>
</dbReference>
<reference evidence="1 2" key="1">
    <citation type="journal article" date="2015" name="Nature">
        <title>rRNA introns, odd ribosomes, and small enigmatic genomes across a large radiation of phyla.</title>
        <authorList>
            <person name="Brown C.T."/>
            <person name="Hug L.A."/>
            <person name="Thomas B.C."/>
            <person name="Sharon I."/>
            <person name="Castelle C.J."/>
            <person name="Singh A."/>
            <person name="Wilkins M.J."/>
            <person name="Williams K.H."/>
            <person name="Banfield J.F."/>
        </authorList>
    </citation>
    <scope>NUCLEOTIDE SEQUENCE [LARGE SCALE GENOMIC DNA]</scope>
</reference>
<evidence type="ECO:0000313" key="2">
    <source>
        <dbReference type="Proteomes" id="UP000034498"/>
    </source>
</evidence>
<evidence type="ECO:0000313" key="1">
    <source>
        <dbReference type="EMBL" id="KKQ74295.1"/>
    </source>
</evidence>
<sequence>MRKIKTQNLKANFRGGQALLVAILMVTAATLAIGLAIAAIGSTQVNIALASKQSAQAYGLSESCLENTLMRMARANFSVPPPFTNGLGNCTIEISGSVPYQITSTGNVGKTYRKIRATVIINNEVINIQKWEEVY</sequence>
<name>A0A0G0KFN8_9BACT</name>
<gene>
    <name evidence="1" type="ORF">US94_C0008G0010</name>
</gene>
<dbReference type="Proteomes" id="UP000034498">
    <property type="component" value="Unassembled WGS sequence"/>
</dbReference>
<dbReference type="AlphaFoldDB" id="A0A0G0KFN8"/>
<accession>A0A0G0KFN8</accession>
<proteinExistence type="predicted"/>
<dbReference type="STRING" id="1618336.US94_C0008G0010"/>